<evidence type="ECO:0000256" key="3">
    <source>
        <dbReference type="ARBA" id="ARBA00023125"/>
    </source>
</evidence>
<dbReference type="InterPro" id="IPR000847">
    <property type="entry name" value="LysR_HTH_N"/>
</dbReference>
<dbReference type="GO" id="GO:0032993">
    <property type="term" value="C:protein-DNA complex"/>
    <property type="evidence" value="ECO:0007669"/>
    <property type="project" value="TreeGrafter"/>
</dbReference>
<evidence type="ECO:0000313" key="7">
    <source>
        <dbReference type="Proteomes" id="UP000677913"/>
    </source>
</evidence>
<evidence type="ECO:0000256" key="1">
    <source>
        <dbReference type="ARBA" id="ARBA00009437"/>
    </source>
</evidence>
<dbReference type="Gene3D" id="1.10.10.10">
    <property type="entry name" value="Winged helix-like DNA-binding domain superfamily/Winged helix DNA-binding domain"/>
    <property type="match status" value="1"/>
</dbReference>
<dbReference type="EMBL" id="JAGSXH010000049">
    <property type="protein sequence ID" value="MBS2964390.1"/>
    <property type="molecule type" value="Genomic_DNA"/>
</dbReference>
<dbReference type="PANTHER" id="PTHR30346:SF0">
    <property type="entry name" value="HCA OPERON TRANSCRIPTIONAL ACTIVATOR HCAR"/>
    <property type="match status" value="1"/>
</dbReference>
<evidence type="ECO:0000313" key="6">
    <source>
        <dbReference type="EMBL" id="MBS2964390.1"/>
    </source>
</evidence>
<name>A0A8J8BDC0_9ACTN</name>
<dbReference type="CDD" id="cd08414">
    <property type="entry name" value="PBP2_LTTR_aromatics_like"/>
    <property type="match status" value="1"/>
</dbReference>
<organism evidence="6 7">
    <name type="scientific">Actinocrinis puniceicyclus</name>
    <dbReference type="NCBI Taxonomy" id="977794"/>
    <lineage>
        <taxon>Bacteria</taxon>
        <taxon>Bacillati</taxon>
        <taxon>Actinomycetota</taxon>
        <taxon>Actinomycetes</taxon>
        <taxon>Catenulisporales</taxon>
        <taxon>Actinospicaceae</taxon>
        <taxon>Actinocrinis</taxon>
    </lineage>
</organism>
<dbReference type="RefSeq" id="WP_211468756.1">
    <property type="nucleotide sequence ID" value="NZ_JAGSXH010000049.1"/>
</dbReference>
<comment type="caution">
    <text evidence="6">The sequence shown here is derived from an EMBL/GenBank/DDBJ whole genome shotgun (WGS) entry which is preliminary data.</text>
</comment>
<dbReference type="InterPro" id="IPR005119">
    <property type="entry name" value="LysR_subst-bd"/>
</dbReference>
<keyword evidence="2" id="KW-0805">Transcription regulation</keyword>
<dbReference type="GO" id="GO:0003700">
    <property type="term" value="F:DNA-binding transcription factor activity"/>
    <property type="evidence" value="ECO:0007669"/>
    <property type="project" value="InterPro"/>
</dbReference>
<evidence type="ECO:0000256" key="4">
    <source>
        <dbReference type="ARBA" id="ARBA00023163"/>
    </source>
</evidence>
<reference evidence="6" key="1">
    <citation type="submission" date="2021-04" db="EMBL/GenBank/DDBJ databases">
        <title>Genome based classification of Actinospica acidithermotolerans sp. nov., an actinobacterium isolated from an Indonesian hot spring.</title>
        <authorList>
            <person name="Kusuma A.B."/>
            <person name="Putra K.E."/>
            <person name="Nafisah S."/>
            <person name="Loh J."/>
            <person name="Nouioui I."/>
            <person name="Goodfellow M."/>
        </authorList>
    </citation>
    <scope>NUCLEOTIDE SEQUENCE</scope>
    <source>
        <strain evidence="6">DSM 45618</strain>
    </source>
</reference>
<dbReference type="PANTHER" id="PTHR30346">
    <property type="entry name" value="TRANSCRIPTIONAL DUAL REGULATOR HCAR-RELATED"/>
    <property type="match status" value="1"/>
</dbReference>
<evidence type="ECO:0000256" key="2">
    <source>
        <dbReference type="ARBA" id="ARBA00023015"/>
    </source>
</evidence>
<evidence type="ECO:0000259" key="5">
    <source>
        <dbReference type="PROSITE" id="PS50931"/>
    </source>
</evidence>
<keyword evidence="4" id="KW-0804">Transcription</keyword>
<sequence length="304" mass="33538">MELRQLRYFAVVAEDLHFGRAAERLMIAQSAVSQQIRRLERELGVELFDRSARRVRLTEAGAAFLPAALEVLAAQQRALAVIADVSESSARELRVGTSTGLGRRLRSVLESMRRDWPAWSVELHSAPLHERVRRVAGREWDAAFIRGAIELPEVLERVPIWTDELVAAVPACRVPVERKQIELRELAGMPLYLTERRNNPPLVDLVVEACRDAGFAPTPGPTTGSLEDIMAMLGAANAGWTVVYAAHARQLRTEGVEFVRVRVSDDGAPLNLTTALIMRADAPARRLRPLLDACAEAAGTDLDS</sequence>
<gene>
    <name evidence="6" type="ORF">KGA66_15135</name>
</gene>
<proteinExistence type="inferred from homology"/>
<protein>
    <submittedName>
        <fullName evidence="6">LysR family transcriptional regulator</fullName>
    </submittedName>
</protein>
<dbReference type="GO" id="GO:0003677">
    <property type="term" value="F:DNA binding"/>
    <property type="evidence" value="ECO:0007669"/>
    <property type="project" value="UniProtKB-KW"/>
</dbReference>
<dbReference type="Gene3D" id="3.40.190.10">
    <property type="entry name" value="Periplasmic binding protein-like II"/>
    <property type="match status" value="2"/>
</dbReference>
<dbReference type="InterPro" id="IPR036388">
    <property type="entry name" value="WH-like_DNA-bd_sf"/>
</dbReference>
<keyword evidence="3" id="KW-0238">DNA-binding</keyword>
<comment type="similarity">
    <text evidence="1">Belongs to the LysR transcriptional regulatory family.</text>
</comment>
<dbReference type="Pfam" id="PF00126">
    <property type="entry name" value="HTH_1"/>
    <property type="match status" value="1"/>
</dbReference>
<dbReference type="FunFam" id="1.10.10.10:FF:000001">
    <property type="entry name" value="LysR family transcriptional regulator"/>
    <property type="match status" value="1"/>
</dbReference>
<feature type="domain" description="HTH lysR-type" evidence="5">
    <location>
        <begin position="1"/>
        <end position="58"/>
    </location>
</feature>
<dbReference type="InterPro" id="IPR036390">
    <property type="entry name" value="WH_DNA-bd_sf"/>
</dbReference>
<dbReference type="Pfam" id="PF03466">
    <property type="entry name" value="LysR_substrate"/>
    <property type="match status" value="1"/>
</dbReference>
<dbReference type="PRINTS" id="PR00039">
    <property type="entry name" value="HTHLYSR"/>
</dbReference>
<keyword evidence="7" id="KW-1185">Reference proteome</keyword>
<dbReference type="SUPFAM" id="SSF46785">
    <property type="entry name" value="Winged helix' DNA-binding domain"/>
    <property type="match status" value="1"/>
</dbReference>
<dbReference type="Proteomes" id="UP000677913">
    <property type="component" value="Unassembled WGS sequence"/>
</dbReference>
<dbReference type="AlphaFoldDB" id="A0A8J8BDC0"/>
<dbReference type="SUPFAM" id="SSF53850">
    <property type="entry name" value="Periplasmic binding protein-like II"/>
    <property type="match status" value="1"/>
</dbReference>
<accession>A0A8J8BDC0</accession>
<dbReference type="PROSITE" id="PS50931">
    <property type="entry name" value="HTH_LYSR"/>
    <property type="match status" value="1"/>
</dbReference>